<evidence type="ECO:0000313" key="3">
    <source>
        <dbReference type="Proteomes" id="UP000769022"/>
    </source>
</evidence>
<organism evidence="2 3">
    <name type="scientific">Candidatus Phytoplasma asiaticum</name>
    <dbReference type="NCBI Taxonomy" id="2763338"/>
    <lineage>
        <taxon>Bacteria</taxon>
        <taxon>Bacillati</taxon>
        <taxon>Mycoplasmatota</taxon>
        <taxon>Mollicutes</taxon>
        <taxon>Acholeplasmatales</taxon>
        <taxon>Acholeplasmataceae</taxon>
        <taxon>Candidatus Phytoplasma</taxon>
        <taxon>16SrII (Peanut WB group)</taxon>
    </lineage>
</organism>
<keyword evidence="1" id="KW-0472">Membrane</keyword>
<evidence type="ECO:0000256" key="1">
    <source>
        <dbReference type="SAM" id="Phobius"/>
    </source>
</evidence>
<dbReference type="Proteomes" id="UP000769022">
    <property type="component" value="Chromosome"/>
</dbReference>
<keyword evidence="3" id="KW-1185">Reference proteome</keyword>
<name>A0AAX3B9U9_9MOLU</name>
<sequence length="113" mass="13521">MKKIKKIKHYLYLINFIYIIIIAIMLIIIYIFLNIKIQVTITKIENEFKSLNNKLNKIQDNQFIKNDNEKTQIQDLITYEDNNKIEIKYVINETNDNDKTKSLLLPLSDNENN</sequence>
<dbReference type="AlphaFoldDB" id="A0AAX3B9U9"/>
<gene>
    <name evidence="2" type="ORF">H7686_0001325</name>
</gene>
<accession>A0AAX3B9U9</accession>
<reference evidence="2 3" key="1">
    <citation type="submission" date="2022-05" db="EMBL/GenBank/DDBJ databases">
        <title>'Parthenium hysterophorus' phyllody phytoplasma strain PR34.</title>
        <authorList>
            <person name="Kirdat K."/>
            <person name="Tiwarekar B."/>
            <person name="Yadav A."/>
        </authorList>
    </citation>
    <scope>NUCLEOTIDE SEQUENCE [LARGE SCALE GENOMIC DNA]</scope>
    <source>
        <strain evidence="2 3">PR34</strain>
    </source>
</reference>
<dbReference type="RefSeq" id="WP_193621966.1">
    <property type="nucleotide sequence ID" value="NZ_JACRYS020000004.1"/>
</dbReference>
<dbReference type="KEGG" id="pphy:H7686_0001325"/>
<proteinExistence type="predicted"/>
<evidence type="ECO:0000313" key="2">
    <source>
        <dbReference type="EMBL" id="UQV27444.1"/>
    </source>
</evidence>
<keyword evidence="1" id="KW-0812">Transmembrane</keyword>
<feature type="transmembrane region" description="Helical" evidence="1">
    <location>
        <begin position="12"/>
        <end position="33"/>
    </location>
</feature>
<dbReference type="EMBL" id="CP097206">
    <property type="protein sequence ID" value="UQV27444.1"/>
    <property type="molecule type" value="Genomic_DNA"/>
</dbReference>
<protein>
    <submittedName>
        <fullName evidence="2">Uncharacterized protein</fullName>
    </submittedName>
</protein>
<keyword evidence="1" id="KW-1133">Transmembrane helix</keyword>